<name>W6ZXP9_9APIC</name>
<feature type="compositionally biased region" description="Polar residues" evidence="1">
    <location>
        <begin position="408"/>
        <end position="417"/>
    </location>
</feature>
<keyword evidence="4" id="KW-1185">Reference proteome</keyword>
<protein>
    <submittedName>
        <fullName evidence="3">Uncharacterized protein</fullName>
    </submittedName>
</protein>
<dbReference type="GeneID" id="20040877"/>
<feature type="transmembrane region" description="Helical" evidence="2">
    <location>
        <begin position="473"/>
        <end position="496"/>
    </location>
</feature>
<keyword evidence="2" id="KW-0472">Membrane</keyword>
<organism evidence="3 4">
    <name type="scientific">Plasmodium inui San Antonio 1</name>
    <dbReference type="NCBI Taxonomy" id="1237626"/>
    <lineage>
        <taxon>Eukaryota</taxon>
        <taxon>Sar</taxon>
        <taxon>Alveolata</taxon>
        <taxon>Apicomplexa</taxon>
        <taxon>Aconoidasida</taxon>
        <taxon>Haemosporida</taxon>
        <taxon>Plasmodiidae</taxon>
        <taxon>Plasmodium</taxon>
        <taxon>Plasmodium (Plasmodium)</taxon>
    </lineage>
</organism>
<dbReference type="EMBL" id="KI965568">
    <property type="protein sequence ID" value="EUD64015.1"/>
    <property type="molecule type" value="Genomic_DNA"/>
</dbReference>
<feature type="compositionally biased region" description="Polar residues" evidence="1">
    <location>
        <begin position="424"/>
        <end position="438"/>
    </location>
</feature>
<proteinExistence type="predicted"/>
<evidence type="ECO:0000313" key="4">
    <source>
        <dbReference type="Proteomes" id="UP000030640"/>
    </source>
</evidence>
<dbReference type="Proteomes" id="UP000030640">
    <property type="component" value="Unassembled WGS sequence"/>
</dbReference>
<gene>
    <name evidence="3" type="ORF">C922_05603</name>
</gene>
<dbReference type="AlphaFoldDB" id="W6ZXP9"/>
<sequence>MSTEGLRLRGDKTRWTLALGHQEEGGCLVGEDKYCIGTRPAPDGALEGFLGTWRKGILNQQTADEWPRMIGGKSKLLSEVLHPTEDQENWKAILSCVMYEAMKVGEIMVKEQTGNRLVWRERDWNKTLSQGVSDDWSKSGPGQSMLVALLCILRALIGWQITDQAPSTEITTPCRKIWEMLAITLPDEKSRPQREGITNSKQLLDLMTKDDLGSEDQGSKLGFLLSIYSGLTKCCEYKRYYSLTGLIRRAGAPGNDIGPCLLEQGQLRCEAEASGGVGGYLNLWRKHMKSMVEPNKPEEVKRNQILIKTSKQDEADLQMRRQKALQGTKFQQEWVNARNNCTGGMIQGRDPCTVKESELAKKLEAKGDTPSGSGQKSPPAPKHPGPDGAQTVASEAEVSAIEVGDLSGRQSETQTEPTSHRSEQPQAASSKKVSNRISGDSELDTGPQEPVESSGMETEQILESEADGEKGPIGISSIIGGVVGGVLAMAGLYGIYRVFFSRRISRTTPRLGSRPRNPRPVGYILRQIEVDY</sequence>
<dbReference type="RefSeq" id="XP_008819396.1">
    <property type="nucleotide sequence ID" value="XM_008821174.1"/>
</dbReference>
<evidence type="ECO:0000313" key="3">
    <source>
        <dbReference type="EMBL" id="EUD64015.1"/>
    </source>
</evidence>
<evidence type="ECO:0000256" key="1">
    <source>
        <dbReference type="SAM" id="MobiDB-lite"/>
    </source>
</evidence>
<evidence type="ECO:0000256" key="2">
    <source>
        <dbReference type="SAM" id="Phobius"/>
    </source>
</evidence>
<keyword evidence="2" id="KW-1133">Transmembrane helix</keyword>
<keyword evidence="2" id="KW-0812">Transmembrane</keyword>
<feature type="region of interest" description="Disordered" evidence="1">
    <location>
        <begin position="364"/>
        <end position="472"/>
    </location>
</feature>
<dbReference type="VEuPathDB" id="PlasmoDB:C922_05603"/>
<reference evidence="3 4" key="1">
    <citation type="submission" date="2013-02" db="EMBL/GenBank/DDBJ databases">
        <title>The Genome Sequence of Plasmodium inui San Antonio 1.</title>
        <authorList>
            <consortium name="The Broad Institute Genome Sequencing Platform"/>
            <consortium name="The Broad Institute Genome Sequencing Center for Infectious Disease"/>
            <person name="Neafsey D."/>
            <person name="Cheeseman I."/>
            <person name="Volkman S."/>
            <person name="Adams J."/>
            <person name="Walker B."/>
            <person name="Young S.K."/>
            <person name="Zeng Q."/>
            <person name="Gargeya S."/>
            <person name="Fitzgerald M."/>
            <person name="Haas B."/>
            <person name="Abouelleil A."/>
            <person name="Alvarado L."/>
            <person name="Arachchi H.M."/>
            <person name="Berlin A.M."/>
            <person name="Chapman S.B."/>
            <person name="Dewar J."/>
            <person name="Goldberg J."/>
            <person name="Griggs A."/>
            <person name="Gujja S."/>
            <person name="Hansen M."/>
            <person name="Howarth C."/>
            <person name="Imamovic A."/>
            <person name="Larimer J."/>
            <person name="McCowan C."/>
            <person name="Murphy C."/>
            <person name="Neiman D."/>
            <person name="Pearson M."/>
            <person name="Priest M."/>
            <person name="Roberts A."/>
            <person name="Saif S."/>
            <person name="Shea T."/>
            <person name="Sisk P."/>
            <person name="Sykes S."/>
            <person name="Wortman J."/>
            <person name="Nusbaum C."/>
            <person name="Birren B."/>
        </authorList>
    </citation>
    <scope>NUCLEOTIDE SEQUENCE [LARGE SCALE GENOMIC DNA]</scope>
    <source>
        <strain evidence="3 4">San Antonio 1</strain>
    </source>
</reference>
<accession>W6ZXP9</accession>